<sequence length="383" mass="40566">MTRQLAAPEGRHHLRTTPENARWGTLPAPGDRAVLTVRDGDTVTVDSVSHEGILEDQGRDPVSFFGAYGVPEHAVPADARDIAASGMPRDAEEHGPHVVTGPVAVTGAAPGDLLKVEVLSLYRRTDYGIVSSRHGRGALPAAHPDPAHPCTGVTRRMPCGTVSTYTTVEVDSRGREFGLLPYGDQGRRARFPLRPFMGIMGVTPAHETPLSTVPPGRHGGNLDVKVLDTGSALYLPVQVEGAGFTTGDPHFAQGNGEVALTAFEAPLRATFRLSVLSGAAARRAVGLIDTPFGETGTHWVAIGLNEDLNQAMRDSVQVALRFLTTRVGMDPASAYAYLSAAADLEVSQVVDQVQGVHCLIRKSDFGDVPSLGDEPAEALEVRA</sequence>
<reference evidence="2 3" key="1">
    <citation type="submission" date="2020-09" db="EMBL/GenBank/DDBJ databases">
        <title>A novel species.</title>
        <authorList>
            <person name="Gao J."/>
        </authorList>
    </citation>
    <scope>NUCLEOTIDE SEQUENCE [LARGE SCALE GENOMIC DNA]</scope>
    <source>
        <strain evidence="2 3">CRXT-Y-14</strain>
    </source>
</reference>
<dbReference type="SUPFAM" id="SSF141130">
    <property type="entry name" value="Acetamidase/Formamidase-like"/>
    <property type="match status" value="1"/>
</dbReference>
<dbReference type="EMBL" id="CP061281">
    <property type="protein sequence ID" value="QNS03027.1"/>
    <property type="molecule type" value="Genomic_DNA"/>
</dbReference>
<dbReference type="PANTHER" id="PTHR31891:SF1">
    <property type="entry name" value="FORMAMIDASE C869.04-RELATED"/>
    <property type="match status" value="1"/>
</dbReference>
<dbReference type="RefSeq" id="WP_188335782.1">
    <property type="nucleotide sequence ID" value="NZ_CP061281.1"/>
</dbReference>
<organism evidence="2 3">
    <name type="scientific">Streptomyces xanthii</name>
    <dbReference type="NCBI Taxonomy" id="2768069"/>
    <lineage>
        <taxon>Bacteria</taxon>
        <taxon>Bacillati</taxon>
        <taxon>Actinomycetota</taxon>
        <taxon>Actinomycetes</taxon>
        <taxon>Kitasatosporales</taxon>
        <taxon>Streptomycetaceae</taxon>
        <taxon>Streptomyces</taxon>
    </lineage>
</organism>
<dbReference type="Gene3D" id="2.60.120.580">
    <property type="entry name" value="Acetamidase/Formamidase-like domains"/>
    <property type="match status" value="2"/>
</dbReference>
<dbReference type="KEGG" id="sxn:IAG42_04905"/>
<evidence type="ECO:0000313" key="3">
    <source>
        <dbReference type="Proteomes" id="UP000516428"/>
    </source>
</evidence>
<dbReference type="PANTHER" id="PTHR31891">
    <property type="entry name" value="FORMAMIDASE C869.04-RELATED"/>
    <property type="match status" value="1"/>
</dbReference>
<evidence type="ECO:0000313" key="2">
    <source>
        <dbReference type="EMBL" id="QNS03027.1"/>
    </source>
</evidence>
<dbReference type="Pfam" id="PF03069">
    <property type="entry name" value="FmdA_AmdA"/>
    <property type="match status" value="2"/>
</dbReference>
<dbReference type="InterPro" id="IPR004304">
    <property type="entry name" value="FmdA_AmdA"/>
</dbReference>
<feature type="region of interest" description="Disordered" evidence="1">
    <location>
        <begin position="1"/>
        <end position="26"/>
    </location>
</feature>
<name>A0A7H1B2S2_9ACTN</name>
<dbReference type="Proteomes" id="UP000516428">
    <property type="component" value="Chromosome"/>
</dbReference>
<dbReference type="GO" id="GO:0016811">
    <property type="term" value="F:hydrolase activity, acting on carbon-nitrogen (but not peptide) bonds, in linear amides"/>
    <property type="evidence" value="ECO:0007669"/>
    <property type="project" value="InterPro"/>
</dbReference>
<gene>
    <name evidence="2" type="ORF">IAG42_04905</name>
</gene>
<dbReference type="Gene3D" id="3.10.28.20">
    <property type="entry name" value="Acetamidase/Formamidase-like domains"/>
    <property type="match status" value="1"/>
</dbReference>
<keyword evidence="3" id="KW-1185">Reference proteome</keyword>
<protein>
    <submittedName>
        <fullName evidence="2">Acetamidase/formamidase family protein</fullName>
    </submittedName>
</protein>
<proteinExistence type="predicted"/>
<dbReference type="AlphaFoldDB" id="A0A7H1B2S2"/>
<accession>A0A7H1B2S2</accession>
<evidence type="ECO:0000256" key="1">
    <source>
        <dbReference type="SAM" id="MobiDB-lite"/>
    </source>
</evidence>